<organism evidence="2 3">
    <name type="scientific">Oculimacula yallundae</name>
    <dbReference type="NCBI Taxonomy" id="86028"/>
    <lineage>
        <taxon>Eukaryota</taxon>
        <taxon>Fungi</taxon>
        <taxon>Dikarya</taxon>
        <taxon>Ascomycota</taxon>
        <taxon>Pezizomycotina</taxon>
        <taxon>Leotiomycetes</taxon>
        <taxon>Helotiales</taxon>
        <taxon>Ploettnerulaceae</taxon>
        <taxon>Oculimacula</taxon>
    </lineage>
</organism>
<keyword evidence="3" id="KW-1185">Reference proteome</keyword>
<gene>
    <name evidence="2" type="ORF">VTL71DRAFT_11173</name>
</gene>
<feature type="region of interest" description="Disordered" evidence="1">
    <location>
        <begin position="85"/>
        <end position="111"/>
    </location>
</feature>
<protein>
    <recommendedName>
        <fullName evidence="4">CxC6 like cysteine cluster associated with KDZ domain-containing protein</fullName>
    </recommendedName>
</protein>
<evidence type="ECO:0000313" key="2">
    <source>
        <dbReference type="EMBL" id="KAL2073847.1"/>
    </source>
</evidence>
<evidence type="ECO:0000256" key="1">
    <source>
        <dbReference type="SAM" id="MobiDB-lite"/>
    </source>
</evidence>
<dbReference type="EMBL" id="JAZHXI010000003">
    <property type="protein sequence ID" value="KAL2073847.1"/>
    <property type="molecule type" value="Genomic_DNA"/>
</dbReference>
<comment type="caution">
    <text evidence="2">The sequence shown here is derived from an EMBL/GenBank/DDBJ whole genome shotgun (WGS) entry which is preliminary data.</text>
</comment>
<proteinExistence type="predicted"/>
<accession>A0ABR4CW85</accession>
<dbReference type="Proteomes" id="UP001595075">
    <property type="component" value="Unassembled WGS sequence"/>
</dbReference>
<evidence type="ECO:0008006" key="4">
    <source>
        <dbReference type="Google" id="ProtNLM"/>
    </source>
</evidence>
<reference evidence="2 3" key="1">
    <citation type="journal article" date="2024" name="Commun. Biol.">
        <title>Comparative genomic analysis of thermophilic fungi reveals convergent evolutionary adaptations and gene losses.</title>
        <authorList>
            <person name="Steindorff A.S."/>
            <person name="Aguilar-Pontes M.V."/>
            <person name="Robinson A.J."/>
            <person name="Andreopoulos B."/>
            <person name="LaButti K."/>
            <person name="Kuo A."/>
            <person name="Mondo S."/>
            <person name="Riley R."/>
            <person name="Otillar R."/>
            <person name="Haridas S."/>
            <person name="Lipzen A."/>
            <person name="Grimwood J."/>
            <person name="Schmutz J."/>
            <person name="Clum A."/>
            <person name="Reid I.D."/>
            <person name="Moisan M.C."/>
            <person name="Butler G."/>
            <person name="Nguyen T.T.M."/>
            <person name="Dewar K."/>
            <person name="Conant G."/>
            <person name="Drula E."/>
            <person name="Henrissat B."/>
            <person name="Hansel C."/>
            <person name="Singer S."/>
            <person name="Hutchinson M.I."/>
            <person name="de Vries R.P."/>
            <person name="Natvig D.O."/>
            <person name="Powell A.J."/>
            <person name="Tsang A."/>
            <person name="Grigoriev I.V."/>
        </authorList>
    </citation>
    <scope>NUCLEOTIDE SEQUENCE [LARGE SCALE GENOMIC DNA]</scope>
    <source>
        <strain evidence="2 3">CBS 494.80</strain>
    </source>
</reference>
<feature type="compositionally biased region" description="Polar residues" evidence="1">
    <location>
        <begin position="85"/>
        <end position="98"/>
    </location>
</feature>
<sequence>MVAASLLPRSFNPPACTDVIWDEHDTGFQSRICSMPYPSNTGKAAQTSLGKRAIEDIDDGFATIFSGLAMNTTDIVGQNCTLASNPTTTSDDGNNNIQHSDKAPESVDPDTSIERRNICASRADKLPYRTPLTDIPETSAKSWCFRPGPSPNKDHVANLCRSVEQLHFANGRIHSNIPFQDDFVVQRARGPAIPGNTTVENGASCVCVAGRERSVGFKVCNCDRCDALVINHGLAKVCKLLQHQCMDKGFSSGYMKTAFRGSMSNAIMSLFTFPSAKGERNEFVELDPVLAEEGAVVSTCRSGDEGRKNQDYSGPVVNCKEEPRVRLAGGRWCRDKIAGGDTGKIWVKEKEDPVDKLRGPSVGGFQQFG</sequence>
<name>A0ABR4CW85_9HELO</name>
<evidence type="ECO:0000313" key="3">
    <source>
        <dbReference type="Proteomes" id="UP001595075"/>
    </source>
</evidence>